<keyword evidence="6 14" id="KW-0378">Hydrolase</keyword>
<dbReference type="PROSITE" id="PS50002">
    <property type="entry name" value="SH3"/>
    <property type="match status" value="1"/>
</dbReference>
<dbReference type="Gene3D" id="2.30.29.30">
    <property type="entry name" value="Pleckstrin-homology domain (PH domain)/Phosphotyrosine-binding domain (PTB)"/>
    <property type="match status" value="1"/>
</dbReference>
<dbReference type="Proteomes" id="UP000801492">
    <property type="component" value="Unassembled WGS sequence"/>
</dbReference>
<dbReference type="SUPFAM" id="SSF50044">
    <property type="entry name" value="SH3-domain"/>
    <property type="match status" value="1"/>
</dbReference>
<dbReference type="SMART" id="SM00252">
    <property type="entry name" value="SH2"/>
    <property type="match status" value="2"/>
</dbReference>
<evidence type="ECO:0000256" key="3">
    <source>
        <dbReference type="ARBA" id="ARBA00022443"/>
    </source>
</evidence>
<evidence type="ECO:0000256" key="6">
    <source>
        <dbReference type="ARBA" id="ARBA00022801"/>
    </source>
</evidence>
<dbReference type="GO" id="GO:0048468">
    <property type="term" value="P:cell development"/>
    <property type="evidence" value="ECO:0007669"/>
    <property type="project" value="UniProtKB-ARBA"/>
</dbReference>
<protein>
    <recommendedName>
        <fullName evidence="2 14">Phosphoinositide phospholipase C</fullName>
        <ecNumber evidence="2 14">3.1.4.11</ecNumber>
    </recommendedName>
</protein>
<keyword evidence="3 13" id="KW-0728">SH3 domain</keyword>
<keyword evidence="9 12" id="KW-0727">SH2 domain</keyword>
<dbReference type="InterPro" id="IPR035023">
    <property type="entry name" value="PLC-gamma_C-SH2"/>
</dbReference>
<dbReference type="InterPro" id="IPR035024">
    <property type="entry name" value="PLC-gamma_N-SH2"/>
</dbReference>
<name>A0A8K0C9D1_IGNLU</name>
<evidence type="ECO:0000256" key="1">
    <source>
        <dbReference type="ARBA" id="ARBA00001913"/>
    </source>
</evidence>
<keyword evidence="7" id="KW-0106">Calcium</keyword>
<proteinExistence type="predicted"/>
<organism evidence="19 20">
    <name type="scientific">Ignelater luminosus</name>
    <name type="common">Cucubano</name>
    <name type="synonym">Pyrophorus luminosus</name>
    <dbReference type="NCBI Taxonomy" id="2038154"/>
    <lineage>
        <taxon>Eukaryota</taxon>
        <taxon>Metazoa</taxon>
        <taxon>Ecdysozoa</taxon>
        <taxon>Arthropoda</taxon>
        <taxon>Hexapoda</taxon>
        <taxon>Insecta</taxon>
        <taxon>Pterygota</taxon>
        <taxon>Neoptera</taxon>
        <taxon>Endopterygota</taxon>
        <taxon>Coleoptera</taxon>
        <taxon>Polyphaga</taxon>
        <taxon>Elateriformia</taxon>
        <taxon>Elateroidea</taxon>
        <taxon>Elateridae</taxon>
        <taxon>Agrypninae</taxon>
        <taxon>Pyrophorini</taxon>
        <taxon>Ignelater</taxon>
    </lineage>
</organism>
<dbReference type="SUPFAM" id="SSF50729">
    <property type="entry name" value="PH domain-like"/>
    <property type="match status" value="2"/>
</dbReference>
<comment type="catalytic activity">
    <reaction evidence="14">
        <text>a 1,2-diacyl-sn-glycero-3-phospho-(1D-myo-inositol-4,5-bisphosphate) + H2O = 1D-myo-inositol 1,4,5-trisphosphate + a 1,2-diacyl-sn-glycerol + H(+)</text>
        <dbReference type="Rhea" id="RHEA:33179"/>
        <dbReference type="ChEBI" id="CHEBI:15377"/>
        <dbReference type="ChEBI" id="CHEBI:15378"/>
        <dbReference type="ChEBI" id="CHEBI:17815"/>
        <dbReference type="ChEBI" id="CHEBI:58456"/>
        <dbReference type="ChEBI" id="CHEBI:203600"/>
        <dbReference type="EC" id="3.1.4.11"/>
    </reaction>
</comment>
<dbReference type="FunFam" id="3.30.505.10:FF:000011">
    <property type="entry name" value="1-phosphatidylinositol 4,5-bisphosphate phosphodiesterase gamma"/>
    <property type="match status" value="1"/>
</dbReference>
<dbReference type="SUPFAM" id="SSF55550">
    <property type="entry name" value="SH2 domain"/>
    <property type="match status" value="2"/>
</dbReference>
<evidence type="ECO:0000256" key="9">
    <source>
        <dbReference type="ARBA" id="ARBA00022999"/>
    </source>
</evidence>
<dbReference type="OrthoDB" id="269822at2759"/>
<evidence type="ECO:0000313" key="20">
    <source>
        <dbReference type="Proteomes" id="UP000801492"/>
    </source>
</evidence>
<evidence type="ECO:0000256" key="12">
    <source>
        <dbReference type="PROSITE-ProRule" id="PRU00191"/>
    </source>
</evidence>
<dbReference type="Gene3D" id="3.30.505.10">
    <property type="entry name" value="SH2 domain"/>
    <property type="match status" value="2"/>
</dbReference>
<dbReference type="Pfam" id="PF00018">
    <property type="entry name" value="SH3_1"/>
    <property type="match status" value="1"/>
</dbReference>
<comment type="caution">
    <text evidence="19">The sequence shown here is derived from an EMBL/GenBank/DDBJ whole genome shotgun (WGS) entry which is preliminary data.</text>
</comment>
<sequence length="914" mass="106858">MFGVFNGVFSSSSGSGYIPEMEQIISQLERGTLVTKFCWRRKAERKTLAIRRETRQIIWSKTATGPKSTYDGAVDLREIKEIRLGKNSKDFDKWPDDAKKFDTMKCFVIFYGSEFKLRVLSIAALYEKECELWIKGLRYLVKDTINNPYPLQVQTWLRREFYLMETPRESVTLKEVKGFLPRLNCKIPTNRLRETFNEVDTRKWGEVGFDDFTTLYHKIIFDEIHIQETFDRYTSYSANCKTVTLQEFQSFLVKEQQDELGNDERKVSEFICEFLKDPQRDVQEPYFTLQEFLDFLFSKQNDLWNPLKDIVYQDMARPLSHYYISSSHNTYLTGDQFSSESSVEAYVRCLRMGCRCIELDCWDGPDGMPFIYHGHTLTTRIKFMDVIKTIKEHAFATSEYPVILSIEDNCSLPQQRKMATAMQEVFGEMLISHPVEKNEKQLPSPYQLRRKIILKHKKLPEGQEENSLVIRSEGNEMDLRNSIKNGIMYLEDPIDHEWNPHFFVLTQNKLFYTDSYKPDQESEKSEDEDDTVTLHRPKSDVPNEELHFGEKWFHGRLPKGRDEAEHLLKTYSNLGDGTFLVRTSVTFVGEYCLSFWRNGSVNHCRIKSKQDKQQTKFYLTDTKYFDSLYSLITHYRTHPLVTAEFSITLQEPVPQPNKHEGKEWYHKNTTRIQAEEMLKSMRMEGAFLVRPSENDANSYTISFRADKKIKHCRIKLEGRLYTIGSVEFESLVELINYYEHHPLYHKVKLCYPVSEETIRRMGMEHEDGNAYNGTPSYMDPTAFSTPKITVKAIYDYKAQQPDELSFCKHAIITNVTKPDPNQGWWKGDYGGKKQLFFPANYVEEIDRIDLHDSGDDGSEESMLQGSLDMNGALVDLHHSPNRPSLEWELRVVTSTACTPLDMLLCNQGRQLWNG</sequence>
<evidence type="ECO:0000256" key="7">
    <source>
        <dbReference type="ARBA" id="ARBA00022837"/>
    </source>
</evidence>
<accession>A0A8K0C9D1</accession>
<dbReference type="InterPro" id="IPR011992">
    <property type="entry name" value="EF-hand-dom_pair"/>
</dbReference>
<dbReference type="PROSITE" id="PS50001">
    <property type="entry name" value="SH2"/>
    <property type="match status" value="2"/>
</dbReference>
<evidence type="ECO:0000256" key="4">
    <source>
        <dbReference type="ARBA" id="ARBA00022553"/>
    </source>
</evidence>
<dbReference type="SUPFAM" id="SSF51695">
    <property type="entry name" value="PLC-like phosphodiesterases"/>
    <property type="match status" value="1"/>
</dbReference>
<keyword evidence="10 14" id="KW-0443">Lipid metabolism</keyword>
<evidence type="ECO:0000259" key="18">
    <source>
        <dbReference type="PROSITE" id="PS50003"/>
    </source>
</evidence>
<evidence type="ECO:0000256" key="13">
    <source>
        <dbReference type="PROSITE-ProRule" id="PRU00192"/>
    </source>
</evidence>
<dbReference type="CDD" id="cd16201">
    <property type="entry name" value="EFh_PI-PLCgamma"/>
    <property type="match status" value="1"/>
</dbReference>
<dbReference type="Gene3D" id="1.10.238.10">
    <property type="entry name" value="EF-hand"/>
    <property type="match status" value="1"/>
</dbReference>
<keyword evidence="20" id="KW-1185">Reference proteome</keyword>
<keyword evidence="5" id="KW-0677">Repeat</keyword>
<feature type="region of interest" description="Disordered" evidence="15">
    <location>
        <begin position="517"/>
        <end position="540"/>
    </location>
</feature>
<dbReference type="CDD" id="cd08592">
    <property type="entry name" value="PI-PLCc_gamma"/>
    <property type="match status" value="1"/>
</dbReference>
<dbReference type="Pfam" id="PF23329">
    <property type="entry name" value="EF_HAND_1_PLCG"/>
    <property type="match status" value="1"/>
</dbReference>
<dbReference type="EC" id="3.1.4.11" evidence="2 14"/>
<dbReference type="Pfam" id="PF23583">
    <property type="entry name" value="EF_HAND_2_PLCG"/>
    <property type="match status" value="1"/>
</dbReference>
<dbReference type="Gene3D" id="3.20.20.190">
    <property type="entry name" value="Phosphatidylinositol (PI) phosphodiesterase"/>
    <property type="match status" value="1"/>
</dbReference>
<feature type="domain" description="SH3" evidence="17">
    <location>
        <begin position="785"/>
        <end position="847"/>
    </location>
</feature>
<keyword evidence="11" id="KW-0807">Transducer</keyword>
<dbReference type="PROSITE" id="PS50003">
    <property type="entry name" value="PH_DOMAIN"/>
    <property type="match status" value="1"/>
</dbReference>
<dbReference type="PANTHER" id="PTHR10336:SF159">
    <property type="entry name" value="1-PHOSPHATIDYLINOSITOL 4,5-BISPHOSPHATE PHOSPHODIESTERASE GAMMA"/>
    <property type="match status" value="1"/>
</dbReference>
<dbReference type="Pfam" id="PF00388">
    <property type="entry name" value="PI-PLC-X"/>
    <property type="match status" value="1"/>
</dbReference>
<dbReference type="CDD" id="cd13362">
    <property type="entry name" value="PH_PLC_gamma"/>
    <property type="match status" value="1"/>
</dbReference>
<gene>
    <name evidence="19" type="ORF">ILUMI_23120</name>
</gene>
<dbReference type="InterPro" id="IPR001452">
    <property type="entry name" value="SH3_domain"/>
</dbReference>
<feature type="domain" description="SH2" evidence="16">
    <location>
        <begin position="552"/>
        <end position="653"/>
    </location>
</feature>
<evidence type="ECO:0000256" key="8">
    <source>
        <dbReference type="ARBA" id="ARBA00022963"/>
    </source>
</evidence>
<dbReference type="SMART" id="SM00326">
    <property type="entry name" value="SH3"/>
    <property type="match status" value="1"/>
</dbReference>
<dbReference type="InterPro" id="IPR017946">
    <property type="entry name" value="PLC-like_Pdiesterase_TIM-brl"/>
</dbReference>
<dbReference type="FunFam" id="2.30.30.40:FF:000119">
    <property type="entry name" value="1-phosphatidylinositol 4,5-bisphosphate phosphodiesterase gamma"/>
    <property type="match status" value="1"/>
</dbReference>
<dbReference type="PRINTS" id="PR00452">
    <property type="entry name" value="SH3DOMAIN"/>
</dbReference>
<dbReference type="GO" id="GO:0010634">
    <property type="term" value="P:positive regulation of epithelial cell migration"/>
    <property type="evidence" value="ECO:0007669"/>
    <property type="project" value="TreeGrafter"/>
</dbReference>
<dbReference type="InterPro" id="IPR000909">
    <property type="entry name" value="PLipase_C_PInositol-sp_X_dom"/>
</dbReference>
<dbReference type="SMART" id="SM00233">
    <property type="entry name" value="PH"/>
    <property type="match status" value="1"/>
</dbReference>
<evidence type="ECO:0000256" key="5">
    <source>
        <dbReference type="ARBA" id="ARBA00022737"/>
    </source>
</evidence>
<keyword evidence="4" id="KW-0597">Phosphoprotein</keyword>
<evidence type="ECO:0000256" key="15">
    <source>
        <dbReference type="SAM" id="MobiDB-lite"/>
    </source>
</evidence>
<dbReference type="GO" id="GO:0004435">
    <property type="term" value="F:phosphatidylinositol-4,5-bisphosphate phospholipase C activity"/>
    <property type="evidence" value="ECO:0007669"/>
    <property type="project" value="UniProtKB-EC"/>
</dbReference>
<keyword evidence="8 14" id="KW-0442">Lipid degradation</keyword>
<dbReference type="PRINTS" id="PR00401">
    <property type="entry name" value="SH2DOMAIN"/>
</dbReference>
<dbReference type="GO" id="GO:0046488">
    <property type="term" value="P:phosphatidylinositol metabolic process"/>
    <property type="evidence" value="ECO:0007669"/>
    <property type="project" value="TreeGrafter"/>
</dbReference>
<dbReference type="EMBL" id="VTPC01090567">
    <property type="protein sequence ID" value="KAF2883043.1"/>
    <property type="molecule type" value="Genomic_DNA"/>
</dbReference>
<dbReference type="PANTHER" id="PTHR10336">
    <property type="entry name" value="PHOSPHOINOSITIDE-SPECIFIC PHOSPHOLIPASE C FAMILY PROTEIN"/>
    <property type="match status" value="1"/>
</dbReference>
<evidence type="ECO:0000313" key="19">
    <source>
        <dbReference type="EMBL" id="KAF2883043.1"/>
    </source>
</evidence>
<dbReference type="GO" id="GO:0016042">
    <property type="term" value="P:lipid catabolic process"/>
    <property type="evidence" value="ECO:0007669"/>
    <property type="project" value="UniProtKB-KW"/>
</dbReference>
<dbReference type="GO" id="GO:0032587">
    <property type="term" value="C:ruffle membrane"/>
    <property type="evidence" value="ECO:0007669"/>
    <property type="project" value="TreeGrafter"/>
</dbReference>
<evidence type="ECO:0000256" key="14">
    <source>
        <dbReference type="RuleBase" id="RU361133"/>
    </source>
</evidence>
<dbReference type="CDD" id="cd09932">
    <property type="entry name" value="SH2_C-SH2_PLC_gamma_like"/>
    <property type="match status" value="1"/>
</dbReference>
<evidence type="ECO:0000256" key="2">
    <source>
        <dbReference type="ARBA" id="ARBA00012368"/>
    </source>
</evidence>
<dbReference type="CDD" id="cd10341">
    <property type="entry name" value="SH2_N-SH2_PLC_gamma_like"/>
    <property type="match status" value="1"/>
</dbReference>
<dbReference type="PROSITE" id="PS50007">
    <property type="entry name" value="PIPLC_X_DOMAIN"/>
    <property type="match status" value="1"/>
</dbReference>
<dbReference type="Gene3D" id="2.30.30.40">
    <property type="entry name" value="SH3 Domains"/>
    <property type="match status" value="1"/>
</dbReference>
<dbReference type="PRINTS" id="PR00390">
    <property type="entry name" value="PHPHLIPASEC"/>
</dbReference>
<dbReference type="SMART" id="SM00148">
    <property type="entry name" value="PLCXc"/>
    <property type="match status" value="1"/>
</dbReference>
<dbReference type="SUPFAM" id="SSF47473">
    <property type="entry name" value="EF-hand"/>
    <property type="match status" value="1"/>
</dbReference>
<dbReference type="InterPro" id="IPR011993">
    <property type="entry name" value="PH-like_dom_sf"/>
</dbReference>
<reference evidence="19" key="1">
    <citation type="submission" date="2019-08" db="EMBL/GenBank/DDBJ databases">
        <title>The genome of the North American firefly Photinus pyralis.</title>
        <authorList>
            <consortium name="Photinus pyralis genome working group"/>
            <person name="Fallon T.R."/>
            <person name="Sander Lower S.E."/>
            <person name="Weng J.-K."/>
        </authorList>
    </citation>
    <scope>NUCLEOTIDE SEQUENCE</scope>
    <source>
        <strain evidence="19">TRF0915ILg1</strain>
        <tissue evidence="19">Whole body</tissue>
    </source>
</reference>
<evidence type="ECO:0000259" key="17">
    <source>
        <dbReference type="PROSITE" id="PS50002"/>
    </source>
</evidence>
<dbReference type="Pfam" id="PF00017">
    <property type="entry name" value="SH2"/>
    <property type="match status" value="2"/>
</dbReference>
<dbReference type="FunFam" id="3.30.505.10:FF:000009">
    <property type="entry name" value="1-phosphatidylinositol 4,5-bisphosphate phosphodiesterase gamma"/>
    <property type="match status" value="1"/>
</dbReference>
<dbReference type="InterPro" id="IPR001192">
    <property type="entry name" value="PI-PLC_fam"/>
</dbReference>
<dbReference type="InterPro" id="IPR001849">
    <property type="entry name" value="PH_domain"/>
</dbReference>
<evidence type="ECO:0000259" key="16">
    <source>
        <dbReference type="PROSITE" id="PS50001"/>
    </source>
</evidence>
<dbReference type="InterPro" id="IPR036028">
    <property type="entry name" value="SH3-like_dom_sf"/>
</dbReference>
<feature type="domain" description="SH2" evidence="16">
    <location>
        <begin position="664"/>
        <end position="753"/>
    </location>
</feature>
<dbReference type="GO" id="GO:0048015">
    <property type="term" value="P:phosphatidylinositol-mediated signaling"/>
    <property type="evidence" value="ECO:0007669"/>
    <property type="project" value="TreeGrafter"/>
</dbReference>
<dbReference type="InterPro" id="IPR057061">
    <property type="entry name" value="PLCG_EF-hand_2"/>
</dbReference>
<dbReference type="FunFam" id="3.20.20.190:FF:000004">
    <property type="entry name" value="1-phosphatidylinositol 4,5-bisphosphate phosphodiesterase gamma"/>
    <property type="match status" value="1"/>
</dbReference>
<dbReference type="InterPro" id="IPR000980">
    <property type="entry name" value="SH2"/>
</dbReference>
<dbReference type="InterPro" id="IPR036860">
    <property type="entry name" value="SH2_dom_sf"/>
</dbReference>
<dbReference type="AlphaFoldDB" id="A0A8K0C9D1"/>
<comment type="cofactor">
    <cofactor evidence="1">
        <name>Ca(2+)</name>
        <dbReference type="ChEBI" id="CHEBI:29108"/>
    </cofactor>
</comment>
<dbReference type="GO" id="GO:0009653">
    <property type="term" value="P:anatomical structure morphogenesis"/>
    <property type="evidence" value="ECO:0007669"/>
    <property type="project" value="UniProtKB-ARBA"/>
</dbReference>
<dbReference type="GO" id="GO:0051209">
    <property type="term" value="P:release of sequestered calcium ion into cytosol"/>
    <property type="evidence" value="ECO:0007669"/>
    <property type="project" value="TreeGrafter"/>
</dbReference>
<feature type="domain" description="PH" evidence="18">
    <location>
        <begin position="26"/>
        <end position="142"/>
    </location>
</feature>
<dbReference type="CDD" id="cd11825">
    <property type="entry name" value="SH3_PLCgamma"/>
    <property type="match status" value="1"/>
</dbReference>
<dbReference type="InterPro" id="IPR056586">
    <property type="entry name" value="EF-hand_PLCG1"/>
</dbReference>
<evidence type="ECO:0000256" key="10">
    <source>
        <dbReference type="ARBA" id="ARBA00023098"/>
    </source>
</evidence>
<evidence type="ECO:0000256" key="11">
    <source>
        <dbReference type="ARBA" id="ARBA00023224"/>
    </source>
</evidence>